<comment type="caution">
    <text evidence="1">The sequence shown here is derived from an EMBL/GenBank/DDBJ whole genome shotgun (WGS) entry which is preliminary data.</text>
</comment>
<keyword evidence="1" id="KW-0378">Hydrolase</keyword>
<proteinExistence type="predicted"/>
<dbReference type="Proteomes" id="UP001519924">
    <property type="component" value="Unassembled WGS sequence"/>
</dbReference>
<keyword evidence="2" id="KW-1185">Reference proteome</keyword>
<sequence length="175" mass="18562">MRAAEGLGGLFSEMRLGVLAHNFGAREGGADINGEILFVSPVPARLTEGASPFLRRLATPRPHLGFSANTGGGTSKGYFGLTWTAPLAHDLLRPGDRLWLDLFFGGSVNDGKHASASPYRRSLGGNLLFRVGGEIGYRITRHLSASIVLDHDSNAGLARHNDGLNSIGLRLGVAF</sequence>
<dbReference type="Pfam" id="PF09411">
    <property type="entry name" value="PagL"/>
    <property type="match status" value="1"/>
</dbReference>
<reference evidence="1 2" key="1">
    <citation type="submission" date="2021-08" db="EMBL/GenBank/DDBJ databases">
        <title>Caldovatus sediminis gen. nov., sp. nov., a moderately thermophilic bacterium isolated from a hot spring.</title>
        <authorList>
            <person name="Hu C.-J."/>
            <person name="Li W.-J."/>
            <person name="Xian W.-D."/>
        </authorList>
    </citation>
    <scope>NUCLEOTIDE SEQUENCE [LARGE SCALE GENOMIC DNA]</scope>
    <source>
        <strain evidence="1 2">SYSU G05006</strain>
    </source>
</reference>
<evidence type="ECO:0000313" key="1">
    <source>
        <dbReference type="EMBL" id="MBW8269954.1"/>
    </source>
</evidence>
<dbReference type="InterPro" id="IPR018550">
    <property type="entry name" value="Lipid-A_deacylase-rel"/>
</dbReference>
<evidence type="ECO:0000313" key="2">
    <source>
        <dbReference type="Proteomes" id="UP001519924"/>
    </source>
</evidence>
<dbReference type="Gene3D" id="2.40.160.20">
    <property type="match status" value="1"/>
</dbReference>
<organism evidence="1 2">
    <name type="scientific">Caldovatus aquaticus</name>
    <dbReference type="NCBI Taxonomy" id="2865671"/>
    <lineage>
        <taxon>Bacteria</taxon>
        <taxon>Pseudomonadati</taxon>
        <taxon>Pseudomonadota</taxon>
        <taxon>Alphaproteobacteria</taxon>
        <taxon>Acetobacterales</taxon>
        <taxon>Roseomonadaceae</taxon>
        <taxon>Caldovatus</taxon>
    </lineage>
</organism>
<name>A0ABS7F305_9PROT</name>
<dbReference type="GO" id="GO:0016787">
    <property type="term" value="F:hydrolase activity"/>
    <property type="evidence" value="ECO:0007669"/>
    <property type="project" value="UniProtKB-KW"/>
</dbReference>
<protein>
    <submittedName>
        <fullName evidence="1">Acyloxyacyl hydrolase</fullName>
    </submittedName>
</protein>
<gene>
    <name evidence="1" type="ORF">K1J50_10675</name>
</gene>
<accession>A0ABS7F305</accession>
<dbReference type="EMBL" id="JAHZUY010000025">
    <property type="protein sequence ID" value="MBW8269954.1"/>
    <property type="molecule type" value="Genomic_DNA"/>
</dbReference>